<sequence>MRLPVLIAAALMPAVAWFSQQRYFGPDNGEISDRYPTLLVAAGYAFAIWGPIFLLDLIFAVCQLRARWREDDTLLRVRPAAAAGFMLTALWMPLFSQQWFWLALATIWLALACLAWAAAVLARDPTPLPGQALWAGFAIGLHAGWLSLAAFLNTAQVIVAYRLAPVDAMLPWSLGLFAVAALVLLVVNARMRGSAGYVLAALWGLAGVYAKQSESALPGAATAAWTAVGIGIALLAQTAWLRLHPKHRVFSGHLSPGE</sequence>
<feature type="transmembrane region" description="Helical" evidence="1">
    <location>
        <begin position="99"/>
        <end position="121"/>
    </location>
</feature>
<organism evidence="2 3">
    <name type="scientific">Lysobacter enzymogenes</name>
    <dbReference type="NCBI Taxonomy" id="69"/>
    <lineage>
        <taxon>Bacteria</taxon>
        <taxon>Pseudomonadati</taxon>
        <taxon>Pseudomonadota</taxon>
        <taxon>Gammaproteobacteria</taxon>
        <taxon>Lysobacterales</taxon>
        <taxon>Lysobacteraceae</taxon>
        <taxon>Lysobacter</taxon>
    </lineage>
</organism>
<keyword evidence="1" id="KW-0812">Transmembrane</keyword>
<feature type="transmembrane region" description="Helical" evidence="1">
    <location>
        <begin position="42"/>
        <end position="62"/>
    </location>
</feature>
<evidence type="ECO:0008006" key="4">
    <source>
        <dbReference type="Google" id="ProtNLM"/>
    </source>
</evidence>
<evidence type="ECO:0000256" key="1">
    <source>
        <dbReference type="SAM" id="Phobius"/>
    </source>
</evidence>
<keyword evidence="1" id="KW-0472">Membrane</keyword>
<feature type="transmembrane region" description="Helical" evidence="1">
    <location>
        <begin position="74"/>
        <end position="93"/>
    </location>
</feature>
<dbReference type="Proteomes" id="UP000275910">
    <property type="component" value="Unassembled WGS sequence"/>
</dbReference>
<feature type="transmembrane region" description="Helical" evidence="1">
    <location>
        <begin position="169"/>
        <end position="187"/>
    </location>
</feature>
<reference evidence="2 3" key="1">
    <citation type="submission" date="2018-10" db="EMBL/GenBank/DDBJ databases">
        <title>The genome of Lysobacter enzymogenes OH11.</title>
        <authorList>
            <person name="Liu F."/>
            <person name="Zhao Y."/>
            <person name="Qian G."/>
            <person name="Chen Y."/>
            <person name="Xu H."/>
        </authorList>
    </citation>
    <scope>NUCLEOTIDE SEQUENCE [LARGE SCALE GENOMIC DNA]</scope>
    <source>
        <strain evidence="2 3">OH11</strain>
    </source>
</reference>
<protein>
    <recommendedName>
        <fullName evidence="4">Tryptophan-rich sensory protein</fullName>
    </recommendedName>
</protein>
<dbReference type="PANTHER" id="PTHR33802:SF1">
    <property type="entry name" value="XK-RELATED PROTEIN"/>
    <property type="match status" value="1"/>
</dbReference>
<feature type="transmembrane region" description="Helical" evidence="1">
    <location>
        <begin position="222"/>
        <end position="241"/>
    </location>
</feature>
<feature type="transmembrane region" description="Helical" evidence="1">
    <location>
        <begin position="133"/>
        <end position="163"/>
    </location>
</feature>
<dbReference type="RefSeq" id="WP_123649775.1">
    <property type="nucleotide sequence ID" value="NZ_RCTY01000061.1"/>
</dbReference>
<evidence type="ECO:0000313" key="3">
    <source>
        <dbReference type="Proteomes" id="UP000275910"/>
    </source>
</evidence>
<dbReference type="AlphaFoldDB" id="A0A3N2RAL9"/>
<gene>
    <name evidence="2" type="ORF">D9T17_23850</name>
</gene>
<keyword evidence="1" id="KW-1133">Transmembrane helix</keyword>
<name>A0A3N2RAL9_LYSEN</name>
<evidence type="ECO:0000313" key="2">
    <source>
        <dbReference type="EMBL" id="ROU04451.1"/>
    </source>
</evidence>
<comment type="caution">
    <text evidence="2">The sequence shown here is derived from an EMBL/GenBank/DDBJ whole genome shotgun (WGS) entry which is preliminary data.</text>
</comment>
<accession>A0A3N2RAL9</accession>
<dbReference type="PANTHER" id="PTHR33802">
    <property type="entry name" value="SI:CH211-161H7.5-RELATED"/>
    <property type="match status" value="1"/>
</dbReference>
<feature type="transmembrane region" description="Helical" evidence="1">
    <location>
        <begin position="194"/>
        <end position="210"/>
    </location>
</feature>
<proteinExistence type="predicted"/>
<dbReference type="EMBL" id="RCTY01000061">
    <property type="protein sequence ID" value="ROU04451.1"/>
    <property type="molecule type" value="Genomic_DNA"/>
</dbReference>